<evidence type="ECO:0000256" key="1">
    <source>
        <dbReference type="SAM" id="MobiDB-lite"/>
    </source>
</evidence>
<keyword evidence="2" id="KW-0812">Transmembrane</keyword>
<keyword evidence="2" id="KW-1133">Transmembrane helix</keyword>
<sequence length="289" mass="30348">MSARQRITDQGVAGLPIAEGRAELLEEIMQSSTSTDRSYRGLLVPLAAAAAVVAVAGSAWALSAGEGPDTSPRSPGFGSGPSSPAENPSAESPSTESPSAESPSAESPSADTATETAENACILSYGGGPTPATDGPEFAHCDEVILQEQQPGDLVQQERYQRPPKPVLLTAEGWRVEGVYNMDLDWVGPGGREVHLTWVQTDSADPFAYDRYDRAGDRIDVLGVTGRLTGFVQEGQEYQVLLTSPVDDGGPGLLLETSTLGAAEFRALVGSLEWVDLEEYEAVVRAAVG</sequence>
<organism evidence="3 4">
    <name type="scientific">Nocardioides bizhenqiangii</name>
    <dbReference type="NCBI Taxonomy" id="3095076"/>
    <lineage>
        <taxon>Bacteria</taxon>
        <taxon>Bacillati</taxon>
        <taxon>Actinomycetota</taxon>
        <taxon>Actinomycetes</taxon>
        <taxon>Propionibacteriales</taxon>
        <taxon>Nocardioidaceae</taxon>
        <taxon>Nocardioides</taxon>
    </lineage>
</organism>
<dbReference type="Proteomes" id="UP001327225">
    <property type="component" value="Chromosome"/>
</dbReference>
<protein>
    <submittedName>
        <fullName evidence="3">Uncharacterized protein</fullName>
    </submittedName>
</protein>
<keyword evidence="2" id="KW-0472">Membrane</keyword>
<evidence type="ECO:0000313" key="4">
    <source>
        <dbReference type="Proteomes" id="UP001327225"/>
    </source>
</evidence>
<name>A0ABZ0ZPR4_9ACTN</name>
<dbReference type="EMBL" id="CP141059">
    <property type="protein sequence ID" value="WQQ26070.1"/>
    <property type="molecule type" value="Genomic_DNA"/>
</dbReference>
<keyword evidence="4" id="KW-1185">Reference proteome</keyword>
<gene>
    <name evidence="3" type="ORF">SHK19_19155</name>
</gene>
<accession>A0ABZ0ZPR4</accession>
<evidence type="ECO:0000256" key="2">
    <source>
        <dbReference type="SAM" id="Phobius"/>
    </source>
</evidence>
<feature type="region of interest" description="Disordered" evidence="1">
    <location>
        <begin position="63"/>
        <end position="115"/>
    </location>
</feature>
<evidence type="ECO:0000313" key="3">
    <source>
        <dbReference type="EMBL" id="WQQ26070.1"/>
    </source>
</evidence>
<reference evidence="4" key="1">
    <citation type="submission" date="2023-12" db="EMBL/GenBank/DDBJ databases">
        <title>Novel species in genus Nocardioides.</title>
        <authorList>
            <person name="Zhou H."/>
        </authorList>
    </citation>
    <scope>NUCLEOTIDE SEQUENCE [LARGE SCALE GENOMIC DNA]</scope>
    <source>
        <strain evidence="4">HM61</strain>
    </source>
</reference>
<dbReference type="RefSeq" id="WP_322454807.1">
    <property type="nucleotide sequence ID" value="NZ_CP141059.1"/>
</dbReference>
<feature type="transmembrane region" description="Helical" evidence="2">
    <location>
        <begin position="42"/>
        <end position="62"/>
    </location>
</feature>
<proteinExistence type="predicted"/>